<dbReference type="InterPro" id="IPR010624">
    <property type="entry name" value="KaiC_dom"/>
</dbReference>
<dbReference type="PANTHER" id="PTHR42926:SF1">
    <property type="entry name" value="CIRCADIAN CLOCK OSCILLATOR PROTEIN KAIC 1"/>
    <property type="match status" value="1"/>
</dbReference>
<evidence type="ECO:0000256" key="3">
    <source>
        <dbReference type="ARBA" id="ARBA00022679"/>
    </source>
</evidence>
<dbReference type="GO" id="GO:0004674">
    <property type="term" value="F:protein serine/threonine kinase activity"/>
    <property type="evidence" value="ECO:0007669"/>
    <property type="project" value="UniProtKB-EC"/>
</dbReference>
<dbReference type="SUPFAM" id="SSF52540">
    <property type="entry name" value="P-loop containing nucleoside triphosphate hydrolases"/>
    <property type="match status" value="2"/>
</dbReference>
<name>A0ABD6A4S7_9EURY</name>
<gene>
    <name evidence="8" type="ORF">ACFQKE_19100</name>
</gene>
<keyword evidence="9" id="KW-1185">Reference proteome</keyword>
<dbReference type="InterPro" id="IPR003593">
    <property type="entry name" value="AAA+_ATPase"/>
</dbReference>
<dbReference type="EC" id="2.7.11.1" evidence="1"/>
<feature type="domain" description="KaiC" evidence="7">
    <location>
        <begin position="252"/>
        <end position="486"/>
    </location>
</feature>
<keyword evidence="3" id="KW-0808">Transferase</keyword>
<dbReference type="InterPro" id="IPR027417">
    <property type="entry name" value="P-loop_NTPase"/>
</dbReference>
<dbReference type="InterPro" id="IPR051347">
    <property type="entry name" value="Circadian_clock_KaiC-rel"/>
</dbReference>
<dbReference type="AlphaFoldDB" id="A0ABD6A4S7"/>
<dbReference type="Pfam" id="PF06745">
    <property type="entry name" value="ATPase"/>
    <property type="match status" value="2"/>
</dbReference>
<dbReference type="RefSeq" id="WP_340696146.1">
    <property type="nucleotide sequence ID" value="NZ_JBHTAT010000005.1"/>
</dbReference>
<dbReference type="Gene3D" id="3.40.50.300">
    <property type="entry name" value="P-loop containing nucleotide triphosphate hydrolases"/>
    <property type="match status" value="2"/>
</dbReference>
<evidence type="ECO:0000256" key="4">
    <source>
        <dbReference type="ARBA" id="ARBA00022737"/>
    </source>
</evidence>
<dbReference type="EMBL" id="JBHTAT010000005">
    <property type="protein sequence ID" value="MFC7257358.1"/>
    <property type="molecule type" value="Genomic_DNA"/>
</dbReference>
<reference evidence="8 9" key="1">
    <citation type="journal article" date="2019" name="Int. J. Syst. Evol. Microbiol.">
        <title>The Global Catalogue of Microorganisms (GCM) 10K type strain sequencing project: providing services to taxonomists for standard genome sequencing and annotation.</title>
        <authorList>
            <consortium name="The Broad Institute Genomics Platform"/>
            <consortium name="The Broad Institute Genome Sequencing Center for Infectious Disease"/>
            <person name="Wu L."/>
            <person name="Ma J."/>
        </authorList>
    </citation>
    <scope>NUCLEOTIDE SEQUENCE [LARGE SCALE GENOMIC DNA]</scope>
    <source>
        <strain evidence="8 9">GX21</strain>
    </source>
</reference>
<sequence>MNDTTDTTTKEQGTVSRISTGISGLDEILRGGLIPERSYLVRGRPGTGKTILGLHYLTTGAANGETSLYINLEEEIEDIEQNGAQLGFDLTDIDFLDLSPKSDFFTDDQGYDIFESSQVERDPFVESISDKVTELEPDRVFVDPITQLRYLTGDEYQFRKQALSFMRMLSENGATVLFTTQATDAKPDDDLQFMSDGTIELGDSAMGHTIDVPKFRGSSIQDGHHAMEITDAGIAVYPELHPGKHDKQFESEAISSGVPALDEMLNGGIERGTVTIISGPTGAGKTTLGTHFMKEAAERGERSLMYLFEESAATLRTRCEAIDIPVREMEERGTLALEELEPLDMSPQQFAQAVRREIEDDGGDIVMIDGIRGYQISIQGDQQDLTRKLHALCRYLTNMGVTVILVDESSTLMEEFSATDSGVSYLADNILFLRHIEYGGELRKVAGVLKKRTSDFERSLRELEITENGLEVGDPLTGLRGILSGTPEWTDDASTEG</sequence>
<evidence type="ECO:0000259" key="7">
    <source>
        <dbReference type="PROSITE" id="PS51146"/>
    </source>
</evidence>
<evidence type="ECO:0000256" key="1">
    <source>
        <dbReference type="ARBA" id="ARBA00012513"/>
    </source>
</evidence>
<keyword evidence="4" id="KW-0677">Repeat</keyword>
<evidence type="ECO:0000256" key="5">
    <source>
        <dbReference type="ARBA" id="ARBA00022777"/>
    </source>
</evidence>
<comment type="caution">
    <text evidence="8">The sequence shown here is derived from an EMBL/GenBank/DDBJ whole genome shotgun (WGS) entry which is preliminary data.</text>
</comment>
<proteinExistence type="predicted"/>
<keyword evidence="6" id="KW-0378">Hydrolase</keyword>
<accession>A0ABD6A4S7</accession>
<dbReference type="Proteomes" id="UP001596434">
    <property type="component" value="Unassembled WGS sequence"/>
</dbReference>
<evidence type="ECO:0000313" key="8">
    <source>
        <dbReference type="EMBL" id="MFC7257358.1"/>
    </source>
</evidence>
<feature type="domain" description="KaiC" evidence="7">
    <location>
        <begin position="16"/>
        <end position="250"/>
    </location>
</feature>
<dbReference type="InterPro" id="IPR014774">
    <property type="entry name" value="KaiC-like_dom"/>
</dbReference>
<evidence type="ECO:0000256" key="2">
    <source>
        <dbReference type="ARBA" id="ARBA00022553"/>
    </source>
</evidence>
<dbReference type="PROSITE" id="PS51146">
    <property type="entry name" value="KAIC"/>
    <property type="match status" value="2"/>
</dbReference>
<dbReference type="SMART" id="SM00382">
    <property type="entry name" value="AAA"/>
    <property type="match status" value="2"/>
</dbReference>
<protein>
    <recommendedName>
        <fullName evidence="1">non-specific serine/threonine protein kinase</fullName>
        <ecNumber evidence="1">2.7.11.1</ecNumber>
    </recommendedName>
</protein>
<dbReference type="GeneID" id="96955668"/>
<dbReference type="PANTHER" id="PTHR42926">
    <property type="match status" value="1"/>
</dbReference>
<evidence type="ECO:0000313" key="9">
    <source>
        <dbReference type="Proteomes" id="UP001596434"/>
    </source>
</evidence>
<keyword evidence="5" id="KW-0418">Kinase</keyword>
<dbReference type="PIRSF" id="PIRSF039117">
    <property type="entry name" value="KaiC"/>
    <property type="match status" value="1"/>
</dbReference>
<dbReference type="InterPro" id="IPR030665">
    <property type="entry name" value="KaiC"/>
</dbReference>
<evidence type="ECO:0000256" key="6">
    <source>
        <dbReference type="ARBA" id="ARBA00022801"/>
    </source>
</evidence>
<keyword evidence="2" id="KW-0597">Phosphoprotein</keyword>
<dbReference type="GO" id="GO:0016787">
    <property type="term" value="F:hydrolase activity"/>
    <property type="evidence" value="ECO:0007669"/>
    <property type="project" value="UniProtKB-KW"/>
</dbReference>
<organism evidence="8 9">
    <name type="scientific">Haloplanus litoreus</name>
    <dbReference type="NCBI Taxonomy" id="767515"/>
    <lineage>
        <taxon>Archaea</taxon>
        <taxon>Methanobacteriati</taxon>
        <taxon>Methanobacteriota</taxon>
        <taxon>Stenosarchaea group</taxon>
        <taxon>Halobacteria</taxon>
        <taxon>Halobacteriales</taxon>
        <taxon>Haloferacaceae</taxon>
        <taxon>Haloplanus</taxon>
    </lineage>
</organism>
<dbReference type="PRINTS" id="PR01874">
    <property type="entry name" value="DNAREPAIRADA"/>
</dbReference>